<dbReference type="InterPro" id="IPR037682">
    <property type="entry name" value="TonB_C"/>
</dbReference>
<dbReference type="GO" id="GO:0055085">
    <property type="term" value="P:transmembrane transport"/>
    <property type="evidence" value="ECO:0007669"/>
    <property type="project" value="InterPro"/>
</dbReference>
<evidence type="ECO:0000256" key="5">
    <source>
        <dbReference type="ARBA" id="ARBA00022519"/>
    </source>
</evidence>
<accession>U2YN52</accession>
<keyword evidence="3 10" id="KW-0813">Transport</keyword>
<name>U2YN52_9SPHN</name>
<evidence type="ECO:0000256" key="8">
    <source>
        <dbReference type="ARBA" id="ARBA00022989"/>
    </source>
</evidence>
<dbReference type="GO" id="GO:0030288">
    <property type="term" value="C:outer membrane-bounded periplasmic space"/>
    <property type="evidence" value="ECO:0007669"/>
    <property type="project" value="InterPro"/>
</dbReference>
<keyword evidence="4 10" id="KW-1003">Cell membrane</keyword>
<protein>
    <recommendedName>
        <fullName evidence="10">Protein TonB</fullName>
    </recommendedName>
</protein>
<comment type="caution">
    <text evidence="13">The sequence shown here is derived from an EMBL/GenBank/DDBJ whole genome shotgun (WGS) entry which is preliminary data.</text>
</comment>
<dbReference type="InterPro" id="IPR006260">
    <property type="entry name" value="TonB/TolA_C"/>
</dbReference>
<evidence type="ECO:0000256" key="10">
    <source>
        <dbReference type="RuleBase" id="RU362123"/>
    </source>
</evidence>
<sequence>MFDGADIQSDDAIMPVPAARLAVAGELADARPIASGVVGNRAASGRYGEGRSVNLSAIVVTAALHAIALAGVLYIRADAPAEKREQRLTVVNLTPPPPPPSPDTPPQSRPAVVAPVTPIMLVQKPTVATTPDPTPQPPTLLAAPAPAPVAPAAVAAPAPPSVVQVSDLSVRLLSGAPPRYPTESRRKREQGTVLLALTLGLDGRVATISVARSSGFERLDQAALSAVRKWRWAPYVQDGKPAMVKGVFEIPFVLAD</sequence>
<dbReference type="eggNOG" id="COG0810">
    <property type="taxonomic scope" value="Bacteria"/>
</dbReference>
<dbReference type="RefSeq" id="WP_021691043.1">
    <property type="nucleotide sequence ID" value="NZ_BASZ01000008.1"/>
</dbReference>
<dbReference type="PANTHER" id="PTHR33446">
    <property type="entry name" value="PROTEIN TONB-RELATED"/>
    <property type="match status" value="1"/>
</dbReference>
<dbReference type="PRINTS" id="PR01374">
    <property type="entry name" value="TONBPROTEIN"/>
</dbReference>
<feature type="transmembrane region" description="Helical" evidence="10">
    <location>
        <begin position="55"/>
        <end position="75"/>
    </location>
</feature>
<dbReference type="InterPro" id="IPR051045">
    <property type="entry name" value="TonB-dependent_transducer"/>
</dbReference>
<dbReference type="Gene3D" id="3.30.1150.10">
    <property type="match status" value="1"/>
</dbReference>
<evidence type="ECO:0000256" key="11">
    <source>
        <dbReference type="SAM" id="MobiDB-lite"/>
    </source>
</evidence>
<comment type="function">
    <text evidence="10">Interacts with outer membrane receptor proteins that carry out high-affinity binding and energy dependent uptake into the periplasmic space of specific substrates. It could act to transduce energy from the cytoplasmic membrane to specific energy-requiring processes in the outer membrane, resulting in the release into the periplasm of ligands bound by these outer membrane proteins.</text>
</comment>
<evidence type="ECO:0000256" key="4">
    <source>
        <dbReference type="ARBA" id="ARBA00022475"/>
    </source>
</evidence>
<evidence type="ECO:0000256" key="2">
    <source>
        <dbReference type="ARBA" id="ARBA00006555"/>
    </source>
</evidence>
<keyword evidence="9 10" id="KW-0472">Membrane</keyword>
<keyword evidence="5 10" id="KW-0997">Cell inner membrane</keyword>
<evidence type="ECO:0000313" key="13">
    <source>
        <dbReference type="EMBL" id="GAD50225.1"/>
    </source>
</evidence>
<dbReference type="EMBL" id="BASZ01000008">
    <property type="protein sequence ID" value="GAD50225.1"/>
    <property type="molecule type" value="Genomic_DNA"/>
</dbReference>
<gene>
    <name evidence="13" type="ORF">NT2_08_00120</name>
</gene>
<dbReference type="GO" id="GO:0015891">
    <property type="term" value="P:siderophore transport"/>
    <property type="evidence" value="ECO:0007669"/>
    <property type="project" value="InterPro"/>
</dbReference>
<dbReference type="SUPFAM" id="SSF74653">
    <property type="entry name" value="TolA/TonB C-terminal domain"/>
    <property type="match status" value="1"/>
</dbReference>
<dbReference type="KEGG" id="ntd:EGO55_02970"/>
<keyword evidence="6 10" id="KW-0812">Transmembrane</keyword>
<evidence type="ECO:0000256" key="7">
    <source>
        <dbReference type="ARBA" id="ARBA00022927"/>
    </source>
</evidence>
<evidence type="ECO:0000313" key="14">
    <source>
        <dbReference type="Proteomes" id="UP000016568"/>
    </source>
</evidence>
<comment type="subcellular location">
    <subcellularLocation>
        <location evidence="1 10">Cell inner membrane</location>
        <topology evidence="1 10">Single-pass membrane protein</topology>
        <orientation evidence="1 10">Periplasmic side</orientation>
    </subcellularLocation>
</comment>
<dbReference type="PANTHER" id="PTHR33446:SF2">
    <property type="entry name" value="PROTEIN TONB"/>
    <property type="match status" value="1"/>
</dbReference>
<dbReference type="Proteomes" id="UP000016568">
    <property type="component" value="Unassembled WGS sequence"/>
</dbReference>
<keyword evidence="8 10" id="KW-1133">Transmembrane helix</keyword>
<evidence type="ECO:0000259" key="12">
    <source>
        <dbReference type="PROSITE" id="PS52015"/>
    </source>
</evidence>
<keyword evidence="10" id="KW-0735">Signal-anchor</keyword>
<keyword evidence="14" id="KW-1185">Reference proteome</keyword>
<dbReference type="PROSITE" id="PS52015">
    <property type="entry name" value="TONB_CTD"/>
    <property type="match status" value="1"/>
</dbReference>
<organism evidence="13 14">
    <name type="scientific">Caenibius tardaugens NBRC 16725</name>
    <dbReference type="NCBI Taxonomy" id="1219035"/>
    <lineage>
        <taxon>Bacteria</taxon>
        <taxon>Pseudomonadati</taxon>
        <taxon>Pseudomonadota</taxon>
        <taxon>Alphaproteobacteria</taxon>
        <taxon>Sphingomonadales</taxon>
        <taxon>Erythrobacteraceae</taxon>
        <taxon>Caenibius</taxon>
    </lineage>
</organism>
<feature type="compositionally biased region" description="Pro residues" evidence="11">
    <location>
        <begin position="94"/>
        <end position="108"/>
    </location>
</feature>
<comment type="similarity">
    <text evidence="2 10">Belongs to the TonB family.</text>
</comment>
<reference evidence="13 14" key="1">
    <citation type="submission" date="2013-09" db="EMBL/GenBank/DDBJ databases">
        <title>Whole genome shotgun sequence of Novosphingobium tardaugens NBRC 16725.</title>
        <authorList>
            <person name="Isaki S."/>
            <person name="Hosoyama A."/>
            <person name="Tsuchikane K."/>
            <person name="Katsumata H."/>
            <person name="Ando Y."/>
            <person name="Yamazaki S."/>
            <person name="Fujita N."/>
        </authorList>
    </citation>
    <scope>NUCLEOTIDE SEQUENCE [LARGE SCALE GENOMIC DNA]</scope>
    <source>
        <strain evidence="13 14">NBRC 16725</strain>
    </source>
</reference>
<feature type="domain" description="TonB C-terminal" evidence="12">
    <location>
        <begin position="165"/>
        <end position="256"/>
    </location>
</feature>
<feature type="region of interest" description="Disordered" evidence="11">
    <location>
        <begin position="91"/>
        <end position="111"/>
    </location>
</feature>
<keyword evidence="7 10" id="KW-0653">Protein transport</keyword>
<evidence type="ECO:0000256" key="9">
    <source>
        <dbReference type="ARBA" id="ARBA00023136"/>
    </source>
</evidence>
<evidence type="ECO:0000256" key="1">
    <source>
        <dbReference type="ARBA" id="ARBA00004383"/>
    </source>
</evidence>
<dbReference type="NCBIfam" id="TIGR01352">
    <property type="entry name" value="tonB_Cterm"/>
    <property type="match status" value="1"/>
</dbReference>
<dbReference type="GO" id="GO:0015031">
    <property type="term" value="P:protein transport"/>
    <property type="evidence" value="ECO:0007669"/>
    <property type="project" value="UniProtKB-UniRule"/>
</dbReference>
<dbReference type="InterPro" id="IPR003538">
    <property type="entry name" value="TonB"/>
</dbReference>
<dbReference type="GO" id="GO:0031992">
    <property type="term" value="F:energy transducer activity"/>
    <property type="evidence" value="ECO:0007669"/>
    <property type="project" value="InterPro"/>
</dbReference>
<dbReference type="GO" id="GO:0098797">
    <property type="term" value="C:plasma membrane protein complex"/>
    <property type="evidence" value="ECO:0007669"/>
    <property type="project" value="TreeGrafter"/>
</dbReference>
<evidence type="ECO:0000256" key="3">
    <source>
        <dbReference type="ARBA" id="ARBA00022448"/>
    </source>
</evidence>
<evidence type="ECO:0000256" key="6">
    <source>
        <dbReference type="ARBA" id="ARBA00022692"/>
    </source>
</evidence>
<proteinExistence type="inferred from homology"/>
<dbReference type="OrthoDB" id="9792439at2"/>
<dbReference type="AlphaFoldDB" id="U2YN52"/>
<dbReference type="Pfam" id="PF03544">
    <property type="entry name" value="TonB_C"/>
    <property type="match status" value="1"/>
</dbReference>